<evidence type="ECO:0000256" key="2">
    <source>
        <dbReference type="ARBA" id="ARBA00023015"/>
    </source>
</evidence>
<accession>A0ABT8UDF5</accession>
<dbReference type="Gene3D" id="1.25.40.10">
    <property type="entry name" value="Tetratricopeptide repeat domain"/>
    <property type="match status" value="1"/>
</dbReference>
<dbReference type="InterPro" id="IPR041664">
    <property type="entry name" value="AAA_16"/>
</dbReference>
<comment type="similarity">
    <text evidence="1">Belongs to the AfsR/DnrI/RedD regulatory family.</text>
</comment>
<dbReference type="Pfam" id="PF03704">
    <property type="entry name" value="BTAD"/>
    <property type="match status" value="1"/>
</dbReference>
<dbReference type="Proteomes" id="UP001168823">
    <property type="component" value="Unassembled WGS sequence"/>
</dbReference>
<feature type="domain" description="AAA+ ATPase" evidence="6">
    <location>
        <begin position="288"/>
        <end position="439"/>
    </location>
</feature>
<comment type="caution">
    <text evidence="9">The sequence shown here is derived from an EMBL/GenBank/DDBJ whole genome shotgun (WGS) entry which is preliminary data.</text>
</comment>
<sequence>MDFLMLGPLTVLCDGEPRPLGGLRQRAVLAALLLNAGRDVEIDRLIDDVWHDAAPRKPVLSLRAYVANLRRILGADLGLTTGTSSYCLDVGNHRVDAGDFEDLIERGRRQLDSGDAEGSSRTLQQALGLWRGTPLSDLRNEVFVQQEVHRLETLRADAVEARFEAELRLGRAEASIAGLALEVAANPMREPLSGQLMVALYRAGRRSEALRAYAQLAAVLDEELGVRPGLPLQRLAEQIRDESPDLDWRPARGGRQQAPRDISESALHGRSAELHRLRAALTAAAAGRGSIAVLTGDSGVGKTALATETARAADGLGMSVTWAGHAGDVVRPPMWAWNEVIGQASADPDDSGAHAEYDLAQSTARAVGAQSKKTPTVVVLDDLHRADGLTCDVLELLSDAVHRVPLLILATWQAGGDERPLREDAFDRLLSRAHITLISLRGIDAEATAALIRELTGIEPTPEFTAAVRTRTGGNPFYIGELVRLLHDSGRLDATTRVIEGDDVPDAVSGIVRRRMADLPDATRRVLTAAAVTGMEFPIARLATALQMSAHTAAADLEPALAAGLLRDSTDQFGSYRFSHGLVRDAIASQIAGVARAELHAELARAHAASAGRTPQETADGALHAWRAGGALDPHTALALIDGARRDAWTRSMYAEVAELDRRALEVCARLPADPGRTARETDLRMQLASVEAVVNGQSSMGVLEDLRRSSEGDADAEPFTVAVAMGCLEACGSGRYHEARVLSDGLIAYHESTGDGLAGSAGLYIRALAQFMRGQLDPCVNTLERLWEHPADWERYGALASFDVIAFGVGCHAYALRGDLDAAESAIARGVALGGARNDGFGTAVVRTAAVQLSAMLGDVDGLAQRAEQVLGELTELGVEQFIPGAQLIRGWALGTGPDGIDTTEDMHDAIAAHARGGRRIFSPLYYALLSDVESVHRDRAHAVAALDAAERISAATGERVWDAMLSARRLALRATV</sequence>
<evidence type="ECO:0000259" key="7">
    <source>
        <dbReference type="SMART" id="SM00862"/>
    </source>
</evidence>
<dbReference type="RefSeq" id="WP_302913690.1">
    <property type="nucleotide sequence ID" value="NZ_JAUMSQ010000040.1"/>
</dbReference>
<evidence type="ECO:0000259" key="6">
    <source>
        <dbReference type="SMART" id="SM00382"/>
    </source>
</evidence>
<evidence type="ECO:0000313" key="9">
    <source>
        <dbReference type="EMBL" id="MDO3635814.1"/>
    </source>
</evidence>
<dbReference type="PANTHER" id="PTHR35807:SF1">
    <property type="entry name" value="TRANSCRIPTIONAL REGULATOR REDD"/>
    <property type="match status" value="1"/>
</dbReference>
<dbReference type="SUPFAM" id="SSF46894">
    <property type="entry name" value="C-terminal effector domain of the bipartite response regulators"/>
    <property type="match status" value="1"/>
</dbReference>
<dbReference type="InterPro" id="IPR027417">
    <property type="entry name" value="P-loop_NTPase"/>
</dbReference>
<dbReference type="PANTHER" id="PTHR35807">
    <property type="entry name" value="TRANSCRIPTIONAL REGULATOR REDD-RELATED"/>
    <property type="match status" value="1"/>
</dbReference>
<dbReference type="SUPFAM" id="SSF52540">
    <property type="entry name" value="P-loop containing nucleoside triphosphate hydrolases"/>
    <property type="match status" value="1"/>
</dbReference>
<dbReference type="SMART" id="SM01043">
    <property type="entry name" value="BTAD"/>
    <property type="match status" value="1"/>
</dbReference>
<dbReference type="InterPro" id="IPR036388">
    <property type="entry name" value="WH-like_DNA-bd_sf"/>
</dbReference>
<dbReference type="Gene3D" id="1.10.10.10">
    <property type="entry name" value="Winged helix-like DNA-binding domain superfamily/Winged helix DNA-binding domain"/>
    <property type="match status" value="1"/>
</dbReference>
<evidence type="ECO:0000256" key="4">
    <source>
        <dbReference type="ARBA" id="ARBA00023163"/>
    </source>
</evidence>
<protein>
    <submittedName>
        <fullName evidence="9">BTAD domain-containing putative transcriptional regulator</fullName>
    </submittedName>
</protein>
<dbReference type="SMART" id="SM00862">
    <property type="entry name" value="Trans_reg_C"/>
    <property type="match status" value="1"/>
</dbReference>
<keyword evidence="10" id="KW-1185">Reference proteome</keyword>
<feature type="region of interest" description="Disordered" evidence="5">
    <location>
        <begin position="241"/>
        <end position="262"/>
    </location>
</feature>
<dbReference type="CDD" id="cd15831">
    <property type="entry name" value="BTAD"/>
    <property type="match status" value="1"/>
</dbReference>
<feature type="domain" description="Bacterial transcriptional activator" evidence="8">
    <location>
        <begin position="95"/>
        <end position="240"/>
    </location>
</feature>
<dbReference type="InterPro" id="IPR051677">
    <property type="entry name" value="AfsR-DnrI-RedD_regulator"/>
</dbReference>
<evidence type="ECO:0000313" key="10">
    <source>
        <dbReference type="Proteomes" id="UP001168823"/>
    </source>
</evidence>
<keyword evidence="3" id="KW-0238">DNA-binding</keyword>
<name>A0ABT8UDF5_9MYCO</name>
<dbReference type="SMART" id="SM00382">
    <property type="entry name" value="AAA"/>
    <property type="match status" value="1"/>
</dbReference>
<evidence type="ECO:0000259" key="8">
    <source>
        <dbReference type="SMART" id="SM01043"/>
    </source>
</evidence>
<dbReference type="Gene3D" id="3.40.50.300">
    <property type="entry name" value="P-loop containing nucleotide triphosphate hydrolases"/>
    <property type="match status" value="1"/>
</dbReference>
<dbReference type="InterPro" id="IPR001867">
    <property type="entry name" value="OmpR/PhoB-type_DNA-bd"/>
</dbReference>
<feature type="domain" description="OmpR/PhoB-type" evidence="7">
    <location>
        <begin position="15"/>
        <end position="88"/>
    </location>
</feature>
<dbReference type="InterPro" id="IPR011990">
    <property type="entry name" value="TPR-like_helical_dom_sf"/>
</dbReference>
<evidence type="ECO:0000256" key="1">
    <source>
        <dbReference type="ARBA" id="ARBA00005820"/>
    </source>
</evidence>
<evidence type="ECO:0000256" key="3">
    <source>
        <dbReference type="ARBA" id="ARBA00023125"/>
    </source>
</evidence>
<organism evidence="9 10">
    <name type="scientific">Mycolicibacterium arseniciresistens</name>
    <dbReference type="NCBI Taxonomy" id="3062257"/>
    <lineage>
        <taxon>Bacteria</taxon>
        <taxon>Bacillati</taxon>
        <taxon>Actinomycetota</taxon>
        <taxon>Actinomycetes</taxon>
        <taxon>Mycobacteriales</taxon>
        <taxon>Mycobacteriaceae</taxon>
        <taxon>Mycolicibacterium</taxon>
    </lineage>
</organism>
<keyword evidence="4" id="KW-0804">Transcription</keyword>
<reference evidence="9" key="1">
    <citation type="submission" date="2023-07" db="EMBL/GenBank/DDBJ databases">
        <title>Mycolicibacterium sp. nov., a novel bacterial species.</title>
        <authorList>
            <person name="Cao Y."/>
        </authorList>
    </citation>
    <scope>NUCLEOTIDE SEQUENCE</scope>
    <source>
        <strain evidence="9">KC 300</strain>
    </source>
</reference>
<proteinExistence type="inferred from homology"/>
<dbReference type="InterPro" id="IPR005158">
    <property type="entry name" value="BTAD"/>
</dbReference>
<dbReference type="InterPro" id="IPR003593">
    <property type="entry name" value="AAA+_ATPase"/>
</dbReference>
<dbReference type="EMBL" id="JAUMSQ010000040">
    <property type="protein sequence ID" value="MDO3635814.1"/>
    <property type="molecule type" value="Genomic_DNA"/>
</dbReference>
<dbReference type="Pfam" id="PF13191">
    <property type="entry name" value="AAA_16"/>
    <property type="match status" value="1"/>
</dbReference>
<dbReference type="InterPro" id="IPR016032">
    <property type="entry name" value="Sig_transdc_resp-reg_C-effctor"/>
</dbReference>
<keyword evidence="2" id="KW-0805">Transcription regulation</keyword>
<dbReference type="SUPFAM" id="SSF48452">
    <property type="entry name" value="TPR-like"/>
    <property type="match status" value="1"/>
</dbReference>
<feature type="compositionally biased region" description="Basic and acidic residues" evidence="5">
    <location>
        <begin position="241"/>
        <end position="250"/>
    </location>
</feature>
<evidence type="ECO:0000256" key="5">
    <source>
        <dbReference type="SAM" id="MobiDB-lite"/>
    </source>
</evidence>
<gene>
    <name evidence="9" type="ORF">Q2100_08675</name>
</gene>